<gene>
    <name evidence="2" type="ORF">Salat_2712700</name>
</gene>
<protein>
    <recommendedName>
        <fullName evidence="1">Retrovirus-related Pol polyprotein from transposon TNT 1-94-like beta-barrel domain-containing protein</fullName>
    </recommendedName>
</protein>
<feature type="domain" description="Retrovirus-related Pol polyprotein from transposon TNT 1-94-like beta-barrel" evidence="1">
    <location>
        <begin position="66"/>
        <end position="110"/>
    </location>
</feature>
<reference evidence="2" key="1">
    <citation type="submission" date="2020-06" db="EMBL/GenBank/DDBJ databases">
        <authorList>
            <person name="Li T."/>
            <person name="Hu X."/>
            <person name="Zhang T."/>
            <person name="Song X."/>
            <person name="Zhang H."/>
            <person name="Dai N."/>
            <person name="Sheng W."/>
            <person name="Hou X."/>
            <person name="Wei L."/>
        </authorList>
    </citation>
    <scope>NUCLEOTIDE SEQUENCE</scope>
    <source>
        <strain evidence="2">3651</strain>
        <tissue evidence="2">Leaf</tissue>
    </source>
</reference>
<proteinExistence type="predicted"/>
<accession>A0AAE1XR74</accession>
<evidence type="ECO:0000313" key="3">
    <source>
        <dbReference type="Proteomes" id="UP001293254"/>
    </source>
</evidence>
<dbReference type="EMBL" id="JACGWO010000011">
    <property type="protein sequence ID" value="KAK4416053.1"/>
    <property type="molecule type" value="Genomic_DNA"/>
</dbReference>
<dbReference type="Pfam" id="PF22936">
    <property type="entry name" value="Pol_BBD"/>
    <property type="match status" value="1"/>
</dbReference>
<comment type="caution">
    <text evidence="2">The sequence shown here is derived from an EMBL/GenBank/DDBJ whole genome shotgun (WGS) entry which is preliminary data.</text>
</comment>
<dbReference type="InterPro" id="IPR054722">
    <property type="entry name" value="PolX-like_BBD"/>
</dbReference>
<dbReference type="AlphaFoldDB" id="A0AAE1XR74"/>
<sequence length="149" mass="16741">MAKVEAKAGMVKISNINEKKKKKGGANQCRTDLSKEYGEKSNFAETTEEVCLMTECQGEESGKNVWYLDTTCSNHMSGDKSAFSNLDETYHHKVKLGDELRISIMGKGELLENGYELSFKGVACKIRDSRSILIAEAIRTENRMFPLYL</sequence>
<organism evidence="2 3">
    <name type="scientific">Sesamum alatum</name>
    <dbReference type="NCBI Taxonomy" id="300844"/>
    <lineage>
        <taxon>Eukaryota</taxon>
        <taxon>Viridiplantae</taxon>
        <taxon>Streptophyta</taxon>
        <taxon>Embryophyta</taxon>
        <taxon>Tracheophyta</taxon>
        <taxon>Spermatophyta</taxon>
        <taxon>Magnoliopsida</taxon>
        <taxon>eudicotyledons</taxon>
        <taxon>Gunneridae</taxon>
        <taxon>Pentapetalae</taxon>
        <taxon>asterids</taxon>
        <taxon>lamiids</taxon>
        <taxon>Lamiales</taxon>
        <taxon>Pedaliaceae</taxon>
        <taxon>Sesamum</taxon>
    </lineage>
</organism>
<reference evidence="2" key="2">
    <citation type="journal article" date="2024" name="Plant">
        <title>Genomic evolution and insights into agronomic trait innovations of Sesamum species.</title>
        <authorList>
            <person name="Miao H."/>
            <person name="Wang L."/>
            <person name="Qu L."/>
            <person name="Liu H."/>
            <person name="Sun Y."/>
            <person name="Le M."/>
            <person name="Wang Q."/>
            <person name="Wei S."/>
            <person name="Zheng Y."/>
            <person name="Lin W."/>
            <person name="Duan Y."/>
            <person name="Cao H."/>
            <person name="Xiong S."/>
            <person name="Wang X."/>
            <person name="Wei L."/>
            <person name="Li C."/>
            <person name="Ma Q."/>
            <person name="Ju M."/>
            <person name="Zhao R."/>
            <person name="Li G."/>
            <person name="Mu C."/>
            <person name="Tian Q."/>
            <person name="Mei H."/>
            <person name="Zhang T."/>
            <person name="Gao T."/>
            <person name="Zhang H."/>
        </authorList>
    </citation>
    <scope>NUCLEOTIDE SEQUENCE</scope>
    <source>
        <strain evidence="2">3651</strain>
    </source>
</reference>
<evidence type="ECO:0000313" key="2">
    <source>
        <dbReference type="EMBL" id="KAK4416053.1"/>
    </source>
</evidence>
<dbReference type="Proteomes" id="UP001293254">
    <property type="component" value="Unassembled WGS sequence"/>
</dbReference>
<name>A0AAE1XR74_9LAMI</name>
<evidence type="ECO:0000259" key="1">
    <source>
        <dbReference type="Pfam" id="PF22936"/>
    </source>
</evidence>
<keyword evidence="3" id="KW-1185">Reference proteome</keyword>